<evidence type="ECO:0000256" key="5">
    <source>
        <dbReference type="ARBA" id="ARBA00022833"/>
    </source>
</evidence>
<evidence type="ECO:0000313" key="12">
    <source>
        <dbReference type="Proteomes" id="UP000665025"/>
    </source>
</evidence>
<evidence type="ECO:0000256" key="2">
    <source>
        <dbReference type="ARBA" id="ARBA00022723"/>
    </source>
</evidence>
<keyword evidence="2" id="KW-0479">Metal-binding</keyword>
<keyword evidence="12" id="KW-1185">Reference proteome</keyword>
<dbReference type="Pfam" id="PF02868">
    <property type="entry name" value="Peptidase_M4_C"/>
    <property type="match status" value="1"/>
</dbReference>
<keyword evidence="4" id="KW-0378">Hydrolase</keyword>
<dbReference type="PANTHER" id="PTHR33794">
    <property type="entry name" value="BACILLOLYSIN"/>
    <property type="match status" value="1"/>
</dbReference>
<dbReference type="RefSeq" id="WP_209052366.1">
    <property type="nucleotide sequence ID" value="NZ_CP072425.1"/>
</dbReference>
<dbReference type="Pfam" id="PF01447">
    <property type="entry name" value="Peptidase_M4"/>
    <property type="match status" value="1"/>
</dbReference>
<dbReference type="InterPro" id="IPR001570">
    <property type="entry name" value="Peptidase_M4_C_domain"/>
</dbReference>
<proteinExistence type="predicted"/>
<name>A0ABX7V7S5_9GAMM</name>
<feature type="domain" description="FTP" evidence="10">
    <location>
        <begin position="71"/>
        <end position="108"/>
    </location>
</feature>
<dbReference type="Pfam" id="PF07504">
    <property type="entry name" value="FTP"/>
    <property type="match status" value="1"/>
</dbReference>
<evidence type="ECO:0000256" key="3">
    <source>
        <dbReference type="ARBA" id="ARBA00022729"/>
    </source>
</evidence>
<evidence type="ECO:0000259" key="8">
    <source>
        <dbReference type="Pfam" id="PF01447"/>
    </source>
</evidence>
<dbReference type="Gene3D" id="3.10.450.490">
    <property type="match status" value="1"/>
</dbReference>
<dbReference type="Gene3D" id="3.10.170.10">
    <property type="match status" value="1"/>
</dbReference>
<keyword evidence="7" id="KW-0865">Zymogen</keyword>
<evidence type="ECO:0000256" key="4">
    <source>
        <dbReference type="ARBA" id="ARBA00022801"/>
    </source>
</evidence>
<reference evidence="11 12" key="1">
    <citation type="submission" date="2021-03" db="EMBL/GenBank/DDBJ databases">
        <title>Complete Genome of Pseudoalteromonas viridis Strain BBR56, a new biocontrol bacterial candidate.</title>
        <authorList>
            <person name="Handayani D.P."/>
            <person name="Isnansetyo A."/>
            <person name="Istiqomah I."/>
            <person name="Jumina J."/>
        </authorList>
    </citation>
    <scope>NUCLEOTIDE SEQUENCE [LARGE SCALE GENOMIC DNA]</scope>
    <source>
        <strain evidence="11 12">BBR56</strain>
    </source>
</reference>
<dbReference type="InterPro" id="IPR027268">
    <property type="entry name" value="Peptidase_M4/M1_CTD_sf"/>
</dbReference>
<keyword evidence="5" id="KW-0862">Zinc</keyword>
<dbReference type="EMBL" id="CP072425">
    <property type="protein sequence ID" value="QTL35497.1"/>
    <property type="molecule type" value="Genomic_DNA"/>
</dbReference>
<keyword evidence="1" id="KW-0645">Protease</keyword>
<dbReference type="PANTHER" id="PTHR33794:SF1">
    <property type="entry name" value="BACILLOLYSIN"/>
    <property type="match status" value="1"/>
</dbReference>
<gene>
    <name evidence="11" type="ORF">J5X90_18620</name>
</gene>
<feature type="domain" description="Peptidase M4" evidence="8">
    <location>
        <begin position="276"/>
        <end position="428"/>
    </location>
</feature>
<evidence type="ECO:0000256" key="1">
    <source>
        <dbReference type="ARBA" id="ARBA00022670"/>
    </source>
</evidence>
<evidence type="ECO:0000259" key="9">
    <source>
        <dbReference type="Pfam" id="PF02868"/>
    </source>
</evidence>
<keyword evidence="3" id="KW-0732">Signal</keyword>
<dbReference type="Gene3D" id="1.10.390.10">
    <property type="entry name" value="Neutral Protease Domain 2"/>
    <property type="match status" value="1"/>
</dbReference>
<dbReference type="InterPro" id="IPR011096">
    <property type="entry name" value="FTP_domain"/>
</dbReference>
<protein>
    <submittedName>
        <fullName evidence="11">M4 family metallopeptidase</fullName>
    </submittedName>
</protein>
<evidence type="ECO:0000256" key="7">
    <source>
        <dbReference type="ARBA" id="ARBA00023145"/>
    </source>
</evidence>
<organism evidence="11 12">
    <name type="scientific">Pseudoalteromonas viridis</name>
    <dbReference type="NCBI Taxonomy" id="339617"/>
    <lineage>
        <taxon>Bacteria</taxon>
        <taxon>Pseudomonadati</taxon>
        <taxon>Pseudomonadota</taxon>
        <taxon>Gammaproteobacteria</taxon>
        <taxon>Alteromonadales</taxon>
        <taxon>Pseudoalteromonadaceae</taxon>
        <taxon>Pseudoalteromonas</taxon>
    </lineage>
</organism>
<dbReference type="Proteomes" id="UP000665025">
    <property type="component" value="Chromosome 1"/>
</dbReference>
<evidence type="ECO:0000256" key="6">
    <source>
        <dbReference type="ARBA" id="ARBA00023049"/>
    </source>
</evidence>
<keyword evidence="6" id="KW-0482">Metalloprotease</keyword>
<sequence length="1101" mass="122827">MIMPLLAPMLFGAALTTSTTLPLTQNSHHWQGAYERVQTLSAPRSLSEQSPHHAGPGAGLSYQLLKSVRKGDATIEKYQLSYQGVPVLGSEVVFVVTDDKQVTRAIGNEFHDVSQLGDISQAFAYSQQQVLNHIRENLGYSTVKVYSFERGIERVGEHYQTVYAVDLLQGDGTRPQLLLDSRTLNTVRVADGIAHFSAPEEHAVAAMTGNYKLGLNCLQAPNMATTQCQNIKLPLDHPRTKLFFPEPPVISNVYYTNSQASLFSQFDGYPMVIEWQDGRCHLRNSAVETLKPASNTAVDQQQAYSYDCPDGPQESYGVTSEPYYYYMLKGSFQPVNDAHFYGGLTAQMLTDYFQSLYPNQQQPCPTSDPQYCLKPIRQRVDYHTEKYQSNWDGTFTNLGRGGQGPMGWNFPHGSSLDVVAHEIGHALLEWNTGIVSSNVAQGALHESFADITAMAVKDYYLRHLDQGTGSNNWANSAVYGQLSDSQGKFWHQAWDLFFADRGMRYLNNPRWDGVSIDDYRDRAQSGVNHHRAGVLNKFFYLLASSPGWSVERAYRLVLEAMTQCFPSHAGMLEASECILAVTEDPQQLDMLSTLMQQVGLVPQSSSVNNLAFEFERAYQRVAYRITDTRFTPEQVVSLEITLDGEPLLSWSPSSEQSWHSVAAGHFTLAAKEQLLKWQVTLSNGEVIDGYRIASLIDGAQCIRQSAQGSYVSTLNVNGEQLDVTAGYASVRAVDSLFSNQNLQIQFDGAPETQQVQVFFDKDRNGGFDTNNERLDSVAILDSTLTLPHTRFSDMSEGLLLVRVVLTPEQINTSCPTEQQAQVIDVYVNFEHGDFQAPDIAFSYQQYNSDFTLQIAGEFSQAYSFRWLIGDDQIDSTSYTLERQIEADTEITLLLLRSGIEVNRTVQTISPVVIADQAVTCQQNGLTCVLQLRHSAPPGPVTYQWQLDGQLIQRSDNTPFEFSFDKPGEHPVTVVMQMQNGQVQISHQQVLTLQAVPELEVAISQYNNTLVLSVQSGDVSDLIYIWELNGETMSGAQASAALTQLGQSYPVLLKVMRGEQVIAQVEQEIYVYQDIELDFSWQQVDDALPLTFSFTASHKAPL</sequence>
<evidence type="ECO:0000259" key="10">
    <source>
        <dbReference type="Pfam" id="PF07504"/>
    </source>
</evidence>
<feature type="domain" description="Peptidase M4 C-terminal" evidence="9">
    <location>
        <begin position="441"/>
        <end position="584"/>
    </location>
</feature>
<evidence type="ECO:0000313" key="11">
    <source>
        <dbReference type="EMBL" id="QTL35497.1"/>
    </source>
</evidence>
<accession>A0ABX7V7S5</accession>
<dbReference type="InterPro" id="IPR050728">
    <property type="entry name" value="Zinc_Metalloprotease_M4"/>
</dbReference>
<dbReference type="SUPFAM" id="SSF55486">
    <property type="entry name" value="Metalloproteases ('zincins'), catalytic domain"/>
    <property type="match status" value="1"/>
</dbReference>
<dbReference type="InterPro" id="IPR013856">
    <property type="entry name" value="Peptidase_M4_domain"/>
</dbReference>